<comment type="caution">
    <text evidence="3">The sequence shown here is derived from an EMBL/GenBank/DDBJ whole genome shotgun (WGS) entry which is preliminary data.</text>
</comment>
<dbReference type="PROSITE" id="PS51257">
    <property type="entry name" value="PROKAR_LIPOPROTEIN"/>
    <property type="match status" value="1"/>
</dbReference>
<keyword evidence="2" id="KW-0472">Membrane</keyword>
<evidence type="ECO:0000313" key="3">
    <source>
        <dbReference type="EMBL" id="MDR6509289.1"/>
    </source>
</evidence>
<proteinExistence type="inferred from homology"/>
<keyword evidence="2" id="KW-0564">Palmitate</keyword>
<dbReference type="PANTHER" id="PTHR30203:SF32">
    <property type="entry name" value="CATION EFFLUX SYSTEM PROTEIN CUSC"/>
    <property type="match status" value="1"/>
</dbReference>
<dbReference type="InterPro" id="IPR010131">
    <property type="entry name" value="MdtP/NodT-like"/>
</dbReference>
<comment type="similarity">
    <text evidence="1 2">Belongs to the outer membrane factor (OMF) (TC 1.B.17) family.</text>
</comment>
<dbReference type="NCBIfam" id="TIGR01845">
    <property type="entry name" value="outer_NodT"/>
    <property type="match status" value="1"/>
</dbReference>
<protein>
    <submittedName>
        <fullName evidence="3">Multidrug efflux system outer membrane protein</fullName>
    </submittedName>
</protein>
<keyword evidence="2" id="KW-0732">Signal</keyword>
<gene>
    <name evidence="3" type="ORF">J2792_000129</name>
</gene>
<keyword evidence="2" id="KW-0812">Transmembrane</keyword>
<dbReference type="RefSeq" id="WP_309804111.1">
    <property type="nucleotide sequence ID" value="NZ_JAVDRD010000001.1"/>
</dbReference>
<comment type="subcellular location">
    <subcellularLocation>
        <location evidence="2">Cell membrane</location>
        <topology evidence="2">Lipid-anchor</topology>
    </subcellularLocation>
</comment>
<dbReference type="PANTHER" id="PTHR30203">
    <property type="entry name" value="OUTER MEMBRANE CATION EFFLUX PROTEIN"/>
    <property type="match status" value="1"/>
</dbReference>
<keyword evidence="4" id="KW-1185">Reference proteome</keyword>
<dbReference type="Proteomes" id="UP001184150">
    <property type="component" value="Unassembled WGS sequence"/>
</dbReference>
<dbReference type="SUPFAM" id="SSF56954">
    <property type="entry name" value="Outer membrane efflux proteins (OEP)"/>
    <property type="match status" value="1"/>
</dbReference>
<name>A0ABU1MG14_9SPHN</name>
<reference evidence="3 4" key="1">
    <citation type="submission" date="2023-07" db="EMBL/GenBank/DDBJ databases">
        <title>Sorghum-associated microbial communities from plants grown in Nebraska, USA.</title>
        <authorList>
            <person name="Schachtman D."/>
        </authorList>
    </citation>
    <scope>NUCLEOTIDE SEQUENCE [LARGE SCALE GENOMIC DNA]</scope>
    <source>
        <strain evidence="3 4">DS1027</strain>
    </source>
</reference>
<feature type="chain" id="PRO_5044991493" evidence="2">
    <location>
        <begin position="23"/>
        <end position="467"/>
    </location>
</feature>
<evidence type="ECO:0000256" key="1">
    <source>
        <dbReference type="ARBA" id="ARBA00007613"/>
    </source>
</evidence>
<accession>A0ABU1MG14</accession>
<evidence type="ECO:0000256" key="2">
    <source>
        <dbReference type="RuleBase" id="RU362097"/>
    </source>
</evidence>
<sequence>MTVPIVKTARAALCGVAVMALGACNLAPKYVRPDLPVAPSLPQGASYPTLADGAGGVDAIGWQAFFTDQQLRDTIALALSSNRDLRSAVAAVAQARATYRVDRAALVPTVTAGPSASISRNSTIRSENYEVSGNVSAYQVDLFGKLRNTSKAAFEAYLASDEGRKATQITVVSETATAWLTLAADRDALAVAQATFASRSKTLQLTQQLEANGVGTKLAIAQAQTALDTARADVADYTTYVAQDRNALELLVGAPVPETLLPKTLGDGRQTLASLPVGLGSDVLLRRPDVLQAEHTLKAANARIGAARAAFFPSISLTGLLGLASSSLSGLFNGGTFAWSASGSATQTLFDGGANAGNLAYAKASRDAAVAAYEKSIQTAFREVADALARRGTIDDKVAAQESNLANAEKAARITQSLYQNGINTFLEPLDAERTAYTARQALVTARLARATNMVTLYEVLGGGLTP</sequence>
<keyword evidence="2" id="KW-0449">Lipoprotein</keyword>
<feature type="signal peptide" evidence="2">
    <location>
        <begin position="1"/>
        <end position="22"/>
    </location>
</feature>
<dbReference type="Pfam" id="PF02321">
    <property type="entry name" value="OEP"/>
    <property type="match status" value="2"/>
</dbReference>
<organism evidence="3 4">
    <name type="scientific">Novosphingobium capsulatum</name>
    <dbReference type="NCBI Taxonomy" id="13688"/>
    <lineage>
        <taxon>Bacteria</taxon>
        <taxon>Pseudomonadati</taxon>
        <taxon>Pseudomonadota</taxon>
        <taxon>Alphaproteobacteria</taxon>
        <taxon>Sphingomonadales</taxon>
        <taxon>Sphingomonadaceae</taxon>
        <taxon>Novosphingobium</taxon>
    </lineage>
</organism>
<evidence type="ECO:0000313" key="4">
    <source>
        <dbReference type="Proteomes" id="UP001184150"/>
    </source>
</evidence>
<dbReference type="Gene3D" id="2.20.200.10">
    <property type="entry name" value="Outer membrane efflux proteins (OEP)"/>
    <property type="match status" value="1"/>
</dbReference>
<keyword evidence="2" id="KW-1134">Transmembrane beta strand</keyword>
<dbReference type="EMBL" id="JAVDRD010000001">
    <property type="protein sequence ID" value="MDR6509289.1"/>
    <property type="molecule type" value="Genomic_DNA"/>
</dbReference>
<dbReference type="Gene3D" id="1.20.1600.10">
    <property type="entry name" value="Outer membrane efflux proteins (OEP)"/>
    <property type="match status" value="1"/>
</dbReference>
<dbReference type="InterPro" id="IPR003423">
    <property type="entry name" value="OMP_efflux"/>
</dbReference>